<dbReference type="GO" id="GO:0006437">
    <property type="term" value="P:tyrosyl-tRNA aminoacylation"/>
    <property type="evidence" value="ECO:0007669"/>
    <property type="project" value="TreeGrafter"/>
</dbReference>
<evidence type="ECO:0000256" key="5">
    <source>
        <dbReference type="ARBA" id="ARBA00022917"/>
    </source>
</evidence>
<dbReference type="GO" id="GO:0004831">
    <property type="term" value="F:tyrosine-tRNA ligase activity"/>
    <property type="evidence" value="ECO:0007669"/>
    <property type="project" value="UniProtKB-EC"/>
</dbReference>
<dbReference type="Pfam" id="PF00579">
    <property type="entry name" value="tRNA-synt_1b"/>
    <property type="match status" value="1"/>
</dbReference>
<evidence type="ECO:0000313" key="11">
    <source>
        <dbReference type="Proteomes" id="UP000586694"/>
    </source>
</evidence>
<evidence type="ECO:0000256" key="4">
    <source>
        <dbReference type="ARBA" id="ARBA00022840"/>
    </source>
</evidence>
<dbReference type="AlphaFoldDB" id="A0A7K4NF13"/>
<dbReference type="InterPro" id="IPR050489">
    <property type="entry name" value="Tyr-tRNA_synthase"/>
</dbReference>
<dbReference type="EC" id="6.1.1.1" evidence="1"/>
<sequence>MDVTEKVNLVLRPPTEEVVTQEELLELFKTNSKPKHYIGIEISGFLHLGSLISTSFKINDFVKAGVDCTIFLADWHTLLNEKLGGSFETIRKVSKYYDDAFRLVCPKANIVLGTDLYDSKKEYWSELVQIAKHMSLARTMRTLTIMGRSENDEKVDLAKLIYPAMQATDIHSLDLDIVHAGMDQRKIHMLVKDVFPKMKWKVPVAVHHKLLPGLAKPPEEKPGGEVVKMSKSDPNAGIFIHNSDDEIRTKIKKGFCEEGRTENNPILEIAKHIVFHEFDTITIERPEKFGGNVSYDNFESLESDFLQKKLHPTDLKQSVGESLVKIVSPVREKLVLSDELSDLIKNNLVFDRRH</sequence>
<evidence type="ECO:0000256" key="7">
    <source>
        <dbReference type="ARBA" id="ARBA00033323"/>
    </source>
</evidence>
<comment type="similarity">
    <text evidence="9">Belongs to the class-I aminoacyl-tRNA synthetase family.</text>
</comment>
<dbReference type="GO" id="GO:0005737">
    <property type="term" value="C:cytoplasm"/>
    <property type="evidence" value="ECO:0007669"/>
    <property type="project" value="TreeGrafter"/>
</dbReference>
<dbReference type="PIRSF" id="PIRSF006588">
    <property type="entry name" value="TyrRS_arch_euk"/>
    <property type="match status" value="1"/>
</dbReference>
<keyword evidence="4 9" id="KW-0067">ATP-binding</keyword>
<keyword evidence="2 9" id="KW-0436">Ligase</keyword>
<keyword evidence="3 9" id="KW-0547">Nucleotide-binding</keyword>
<dbReference type="InterPro" id="IPR014729">
    <property type="entry name" value="Rossmann-like_a/b/a_fold"/>
</dbReference>
<dbReference type="GO" id="GO:0005524">
    <property type="term" value="F:ATP binding"/>
    <property type="evidence" value="ECO:0007669"/>
    <property type="project" value="UniProtKB-KW"/>
</dbReference>
<dbReference type="Gene3D" id="3.40.50.620">
    <property type="entry name" value="HUPs"/>
    <property type="match status" value="2"/>
</dbReference>
<keyword evidence="5 9" id="KW-0648">Protein biosynthesis</keyword>
<protein>
    <recommendedName>
        <fullName evidence="1">tyrosine--tRNA ligase</fullName>
        <ecNumber evidence="1">6.1.1.1</ecNumber>
    </recommendedName>
    <alternativeName>
        <fullName evidence="7">Tyrosyl-tRNA synthetase</fullName>
    </alternativeName>
</protein>
<dbReference type="PANTHER" id="PTHR46264">
    <property type="entry name" value="TYROSINE-TRNA LIGASE"/>
    <property type="match status" value="1"/>
</dbReference>
<dbReference type="EMBL" id="JACASU010000051">
    <property type="protein sequence ID" value="NWJ99866.1"/>
    <property type="molecule type" value="Genomic_DNA"/>
</dbReference>
<dbReference type="PANTHER" id="PTHR46264:SF4">
    <property type="entry name" value="TYROSINE--TRNA LIGASE, CYTOPLASMIC"/>
    <property type="match status" value="1"/>
</dbReference>
<name>A0A7K4NF13_9ARCH</name>
<dbReference type="SUPFAM" id="SSF52374">
    <property type="entry name" value="Nucleotidylyl transferase"/>
    <property type="match status" value="1"/>
</dbReference>
<dbReference type="InterPro" id="IPR002305">
    <property type="entry name" value="aa-tRNA-synth_Ic"/>
</dbReference>
<accession>A0A7K4NF13</accession>
<comment type="caution">
    <text evidence="10">The sequence shown here is derived from an EMBL/GenBank/DDBJ whole genome shotgun (WGS) entry which is preliminary data.</text>
</comment>
<evidence type="ECO:0000313" key="10">
    <source>
        <dbReference type="EMBL" id="NWJ99866.1"/>
    </source>
</evidence>
<keyword evidence="6 9" id="KW-0030">Aminoacyl-tRNA synthetase</keyword>
<dbReference type="NCBIfam" id="NF006330">
    <property type="entry name" value="PRK08560.1"/>
    <property type="match status" value="1"/>
</dbReference>
<evidence type="ECO:0000256" key="8">
    <source>
        <dbReference type="ARBA" id="ARBA00048248"/>
    </source>
</evidence>
<evidence type="ECO:0000256" key="3">
    <source>
        <dbReference type="ARBA" id="ARBA00022741"/>
    </source>
</evidence>
<dbReference type="Proteomes" id="UP000586694">
    <property type="component" value="Unassembled WGS sequence"/>
</dbReference>
<dbReference type="InterPro" id="IPR023617">
    <property type="entry name" value="Tyr-tRNA-ligase_arc/euk-type"/>
</dbReference>
<evidence type="ECO:0000256" key="1">
    <source>
        <dbReference type="ARBA" id="ARBA00013160"/>
    </source>
</evidence>
<evidence type="ECO:0000256" key="6">
    <source>
        <dbReference type="ARBA" id="ARBA00023146"/>
    </source>
</evidence>
<comment type="catalytic activity">
    <reaction evidence="8">
        <text>tRNA(Tyr) + L-tyrosine + ATP = L-tyrosyl-tRNA(Tyr) + AMP + diphosphate + H(+)</text>
        <dbReference type="Rhea" id="RHEA:10220"/>
        <dbReference type="Rhea" id="RHEA-COMP:9706"/>
        <dbReference type="Rhea" id="RHEA-COMP:9707"/>
        <dbReference type="ChEBI" id="CHEBI:15378"/>
        <dbReference type="ChEBI" id="CHEBI:30616"/>
        <dbReference type="ChEBI" id="CHEBI:33019"/>
        <dbReference type="ChEBI" id="CHEBI:58315"/>
        <dbReference type="ChEBI" id="CHEBI:78442"/>
        <dbReference type="ChEBI" id="CHEBI:78536"/>
        <dbReference type="ChEBI" id="CHEBI:456215"/>
        <dbReference type="EC" id="6.1.1.1"/>
    </reaction>
</comment>
<evidence type="ECO:0000256" key="2">
    <source>
        <dbReference type="ARBA" id="ARBA00022598"/>
    </source>
</evidence>
<gene>
    <name evidence="10" type="ORF">HX802_04335</name>
</gene>
<proteinExistence type="inferred from homology"/>
<evidence type="ECO:0000256" key="9">
    <source>
        <dbReference type="RuleBase" id="RU363036"/>
    </source>
</evidence>
<organism evidence="10 11">
    <name type="scientific">Marine Group I thaumarchaeote</name>
    <dbReference type="NCBI Taxonomy" id="2511932"/>
    <lineage>
        <taxon>Archaea</taxon>
        <taxon>Nitrososphaerota</taxon>
        <taxon>Marine Group I</taxon>
    </lineage>
</organism>
<reference evidence="10 11" key="1">
    <citation type="journal article" date="2019" name="Environ. Microbiol.">
        <title>Genomics insights into ecotype formation of ammonia-oxidizing archaea in the deep ocean.</title>
        <authorList>
            <person name="Wang Y."/>
            <person name="Huang J.M."/>
            <person name="Cui G.J."/>
            <person name="Nunoura T."/>
            <person name="Takaki Y."/>
            <person name="Li W.L."/>
            <person name="Li J."/>
            <person name="Gao Z.M."/>
            <person name="Takai K."/>
            <person name="Zhang A.Q."/>
            <person name="Stepanauskas R."/>
        </authorList>
    </citation>
    <scope>NUCLEOTIDE SEQUENCE [LARGE SCALE GENOMIC DNA]</scope>
    <source>
        <strain evidence="10 11">L19b</strain>
    </source>
</reference>